<name>A0A7V9Z1C4_9BACL</name>
<evidence type="ECO:0000256" key="4">
    <source>
        <dbReference type="ARBA" id="ARBA00023002"/>
    </source>
</evidence>
<evidence type="ECO:0000256" key="1">
    <source>
        <dbReference type="ARBA" id="ARBA00001924"/>
    </source>
</evidence>
<dbReference type="PRINTS" id="PR00407">
    <property type="entry name" value="EUMOPTERIN"/>
</dbReference>
<dbReference type="GO" id="GO:0008482">
    <property type="term" value="F:sulfite oxidase activity"/>
    <property type="evidence" value="ECO:0007669"/>
    <property type="project" value="TreeGrafter"/>
</dbReference>
<keyword evidence="3" id="KW-0479">Metal-binding</keyword>
<dbReference type="GO" id="GO:0020037">
    <property type="term" value="F:heme binding"/>
    <property type="evidence" value="ECO:0007669"/>
    <property type="project" value="TreeGrafter"/>
</dbReference>
<dbReference type="Gene3D" id="3.90.420.10">
    <property type="entry name" value="Oxidoreductase, molybdopterin-binding domain"/>
    <property type="match status" value="1"/>
</dbReference>
<accession>A0A7V9Z1C4</accession>
<gene>
    <name evidence="7" type="ORF">HNQ85_002577</name>
</gene>
<dbReference type="InterPro" id="IPR000572">
    <property type="entry name" value="OxRdtase_Mopterin-bd_dom"/>
</dbReference>
<evidence type="ECO:0000313" key="7">
    <source>
        <dbReference type="EMBL" id="MBA2872268.1"/>
    </source>
</evidence>
<dbReference type="RefSeq" id="WP_181538053.1">
    <property type="nucleotide sequence ID" value="NZ_JACDUU010000006.1"/>
</dbReference>
<dbReference type="Pfam" id="PF03404">
    <property type="entry name" value="Mo-co_dimer"/>
    <property type="match status" value="1"/>
</dbReference>
<keyword evidence="4" id="KW-0560">Oxidoreductase</keyword>
<dbReference type="GO" id="GO:0030151">
    <property type="term" value="F:molybdenum ion binding"/>
    <property type="evidence" value="ECO:0007669"/>
    <property type="project" value="InterPro"/>
</dbReference>
<keyword evidence="8" id="KW-1185">Reference proteome</keyword>
<dbReference type="InterPro" id="IPR008335">
    <property type="entry name" value="Mopterin_OxRdtase_euk"/>
</dbReference>
<comment type="cofactor">
    <cofactor evidence="1">
        <name>Mo-molybdopterin</name>
        <dbReference type="ChEBI" id="CHEBI:71302"/>
    </cofactor>
</comment>
<dbReference type="GO" id="GO:0006790">
    <property type="term" value="P:sulfur compound metabolic process"/>
    <property type="evidence" value="ECO:0007669"/>
    <property type="project" value="TreeGrafter"/>
</dbReference>
<dbReference type="InterPro" id="IPR014756">
    <property type="entry name" value="Ig_E-set"/>
</dbReference>
<reference evidence="7 8" key="1">
    <citation type="submission" date="2020-07" db="EMBL/GenBank/DDBJ databases">
        <title>Genomic Encyclopedia of Type Strains, Phase IV (KMG-IV): sequencing the most valuable type-strain genomes for metagenomic binning, comparative biology and taxonomic classification.</title>
        <authorList>
            <person name="Goeker M."/>
        </authorList>
    </citation>
    <scope>NUCLEOTIDE SEQUENCE [LARGE SCALE GENOMIC DNA]</scope>
    <source>
        <strain evidence="7 8">DSM 25220</strain>
    </source>
</reference>
<dbReference type="Proteomes" id="UP000580891">
    <property type="component" value="Unassembled WGS sequence"/>
</dbReference>
<dbReference type="InterPro" id="IPR005066">
    <property type="entry name" value="MoCF_OxRdtse_dimer"/>
</dbReference>
<dbReference type="PANTHER" id="PTHR19372:SF7">
    <property type="entry name" value="SULFITE OXIDASE, MITOCHONDRIAL"/>
    <property type="match status" value="1"/>
</dbReference>
<dbReference type="Pfam" id="PF00174">
    <property type="entry name" value="Oxidored_molyb"/>
    <property type="match status" value="1"/>
</dbReference>
<feature type="domain" description="Moybdenum cofactor oxidoreductase dimerisation" evidence="6">
    <location>
        <begin position="234"/>
        <end position="350"/>
    </location>
</feature>
<keyword evidence="2" id="KW-0500">Molybdenum</keyword>
<dbReference type="SUPFAM" id="SSF81296">
    <property type="entry name" value="E set domains"/>
    <property type="match status" value="1"/>
</dbReference>
<evidence type="ECO:0000256" key="3">
    <source>
        <dbReference type="ARBA" id="ARBA00022723"/>
    </source>
</evidence>
<dbReference type="AlphaFoldDB" id="A0A7V9Z1C4"/>
<dbReference type="PANTHER" id="PTHR19372">
    <property type="entry name" value="SULFITE REDUCTASE"/>
    <property type="match status" value="1"/>
</dbReference>
<evidence type="ECO:0000259" key="5">
    <source>
        <dbReference type="Pfam" id="PF00174"/>
    </source>
</evidence>
<protein>
    <submittedName>
        <fullName evidence="7">DMSO/TMAO reductase YedYZ molybdopterin-dependent catalytic subunit</fullName>
    </submittedName>
</protein>
<dbReference type="CDD" id="cd02110">
    <property type="entry name" value="SO_family_Moco_dimer"/>
    <property type="match status" value="1"/>
</dbReference>
<organism evidence="7 8">
    <name type="scientific">[Anoxybacillus] calidus</name>
    <dbReference type="NCBI Taxonomy" id="575178"/>
    <lineage>
        <taxon>Bacteria</taxon>
        <taxon>Bacillati</taxon>
        <taxon>Bacillota</taxon>
        <taxon>Bacilli</taxon>
        <taxon>Bacillales</taxon>
        <taxon>Anoxybacillaceae</taxon>
        <taxon>Paranoxybacillus</taxon>
    </lineage>
</organism>
<feature type="domain" description="Oxidoreductase molybdopterin-binding" evidence="5">
    <location>
        <begin position="43"/>
        <end position="213"/>
    </location>
</feature>
<sequence length="351" mass="40206">MEIHPYLTTKTLVPENQESPIHFLRSQKIFPLPYFYRRNHFSYPFLLPNLYYLTIYGLVHHPSYFHLEQLKLMPSKSFVIPLECAGNQRDKFIPKVFGEQWKGGAMSQAEWKGVPLKDILSKACLQKDAKEVVFIGADCGRRTDTVGVFYYARSLPIAKALHPDTMIAYECNGQPIPFKHGYPLRLIVPGWYAMASVKWLQQIIVIDQPFTGPFQAVDYIYYPHKNSDANKKPVTTINVNSLIQFPLDFSIHDTGTIVIEGIAWTGNGVITQVEISVDNGETWKEATLASQHDEPYAWTQWSFVWEAYEKGEYIILAKATDSSGRTQPFAAMWNRKGYGYNAVQKVHVKIE</sequence>
<evidence type="ECO:0000259" key="6">
    <source>
        <dbReference type="Pfam" id="PF03404"/>
    </source>
</evidence>
<evidence type="ECO:0000313" key="8">
    <source>
        <dbReference type="Proteomes" id="UP000580891"/>
    </source>
</evidence>
<evidence type="ECO:0000256" key="2">
    <source>
        <dbReference type="ARBA" id="ARBA00022505"/>
    </source>
</evidence>
<comment type="caution">
    <text evidence="7">The sequence shown here is derived from an EMBL/GenBank/DDBJ whole genome shotgun (WGS) entry which is preliminary data.</text>
</comment>
<dbReference type="InterPro" id="IPR036374">
    <property type="entry name" value="OxRdtase_Mopterin-bd_sf"/>
</dbReference>
<dbReference type="GO" id="GO:0043546">
    <property type="term" value="F:molybdopterin cofactor binding"/>
    <property type="evidence" value="ECO:0007669"/>
    <property type="project" value="TreeGrafter"/>
</dbReference>
<dbReference type="Gene3D" id="2.60.40.650">
    <property type="match status" value="1"/>
</dbReference>
<dbReference type="EMBL" id="JACDUU010000006">
    <property type="protein sequence ID" value="MBA2872268.1"/>
    <property type="molecule type" value="Genomic_DNA"/>
</dbReference>
<proteinExistence type="predicted"/>
<dbReference type="SUPFAM" id="SSF56524">
    <property type="entry name" value="Oxidoreductase molybdopterin-binding domain"/>
    <property type="match status" value="1"/>
</dbReference>